<evidence type="ECO:0008006" key="4">
    <source>
        <dbReference type="Google" id="ProtNLM"/>
    </source>
</evidence>
<feature type="region of interest" description="Disordered" evidence="1">
    <location>
        <begin position="1"/>
        <end position="41"/>
    </location>
</feature>
<dbReference type="OrthoDB" id="4161589at2759"/>
<dbReference type="VEuPathDB" id="FungiDB:Z518_07162"/>
<feature type="compositionally biased region" description="Basic and acidic residues" evidence="1">
    <location>
        <begin position="1"/>
        <end position="23"/>
    </location>
</feature>
<dbReference type="GeneID" id="25295233"/>
<name>A0A0D2ICN0_9EURO</name>
<dbReference type="Proteomes" id="UP000053617">
    <property type="component" value="Unassembled WGS sequence"/>
</dbReference>
<dbReference type="InterPro" id="IPR021833">
    <property type="entry name" value="DUF3425"/>
</dbReference>
<dbReference type="Pfam" id="PF11905">
    <property type="entry name" value="DUF3425"/>
    <property type="match status" value="1"/>
</dbReference>
<dbReference type="EMBL" id="KN847479">
    <property type="protein sequence ID" value="KIX03609.1"/>
    <property type="molecule type" value="Genomic_DNA"/>
</dbReference>
<dbReference type="AlphaFoldDB" id="A0A0D2ICN0"/>
<dbReference type="CDD" id="cd14686">
    <property type="entry name" value="bZIP"/>
    <property type="match status" value="1"/>
</dbReference>
<evidence type="ECO:0000256" key="1">
    <source>
        <dbReference type="SAM" id="MobiDB-lite"/>
    </source>
</evidence>
<feature type="compositionally biased region" description="Basic and acidic residues" evidence="1">
    <location>
        <begin position="31"/>
        <end position="41"/>
    </location>
</feature>
<dbReference type="HOGENOM" id="CLU_030985_1_0_1"/>
<dbReference type="PANTHER" id="PTHR37012">
    <property type="entry name" value="B-ZIP TRANSCRIPTION FACTOR (EUROFUNG)-RELATED"/>
    <property type="match status" value="1"/>
</dbReference>
<gene>
    <name evidence="2" type="ORF">Z518_07162</name>
</gene>
<sequence>MATNDHVRGNDPRGRKRERDKQNQRRKRKKEKDALQSLERRNRSLERQVHVLYDAAEGNVQHLSDMVKTLQARNQTLSERLIQANNFARLWVAQNSDHEDASTVQLNARDPLPVDRDCVGGFSNCRSGQALFGLDADGRSIFLKSTSYAIDDSQVHDLSGETVVSSAVGFADFNISSLNGQIDCIYQQPTPGEHSEAVSIRMRPDHDLIQQQTLHTPAHYSEASKLTVPIHKLERVLALPEWQRLPAKTEGLRKCLDPLGPMVQHLRTSPELFELCSPQPQALDLMFGGSLNELANAIFQSTTHTPLRRPEKLAATWMNYLITRWIIDPSQDNYHRIPSTFRPTTTQLFVPHAPVLDYIVWPQMRDNFIRHGMKYCRGEVLGLLFCTCRVRDSPNTDFVVRSGGGELQINPEFLERISDVEGWVLLRTFWTEYPELVVGLDPQRVMIFEKDLV</sequence>
<accession>A0A0D2ICN0</accession>
<dbReference type="PANTHER" id="PTHR37012:SF6">
    <property type="entry name" value="BZIP TRANSCRIPTION FACTOR"/>
    <property type="match status" value="1"/>
</dbReference>
<evidence type="ECO:0000313" key="3">
    <source>
        <dbReference type="Proteomes" id="UP000053617"/>
    </source>
</evidence>
<protein>
    <recommendedName>
        <fullName evidence="4">BZIP domain-containing protein</fullName>
    </recommendedName>
</protein>
<evidence type="ECO:0000313" key="2">
    <source>
        <dbReference type="EMBL" id="KIX03609.1"/>
    </source>
</evidence>
<dbReference type="RefSeq" id="XP_013270745.1">
    <property type="nucleotide sequence ID" value="XM_013415291.1"/>
</dbReference>
<keyword evidence="3" id="KW-1185">Reference proteome</keyword>
<proteinExistence type="predicted"/>
<organism evidence="2 3">
    <name type="scientific">Rhinocladiella mackenziei CBS 650.93</name>
    <dbReference type="NCBI Taxonomy" id="1442369"/>
    <lineage>
        <taxon>Eukaryota</taxon>
        <taxon>Fungi</taxon>
        <taxon>Dikarya</taxon>
        <taxon>Ascomycota</taxon>
        <taxon>Pezizomycotina</taxon>
        <taxon>Eurotiomycetes</taxon>
        <taxon>Chaetothyriomycetidae</taxon>
        <taxon>Chaetothyriales</taxon>
        <taxon>Herpotrichiellaceae</taxon>
        <taxon>Rhinocladiella</taxon>
    </lineage>
</organism>
<reference evidence="2 3" key="1">
    <citation type="submission" date="2015-01" db="EMBL/GenBank/DDBJ databases">
        <title>The Genome Sequence of Rhinocladiella mackenzie CBS 650.93.</title>
        <authorList>
            <consortium name="The Broad Institute Genomics Platform"/>
            <person name="Cuomo C."/>
            <person name="de Hoog S."/>
            <person name="Gorbushina A."/>
            <person name="Stielow B."/>
            <person name="Teixiera M."/>
            <person name="Abouelleil A."/>
            <person name="Chapman S.B."/>
            <person name="Priest M."/>
            <person name="Young S.K."/>
            <person name="Wortman J."/>
            <person name="Nusbaum C."/>
            <person name="Birren B."/>
        </authorList>
    </citation>
    <scope>NUCLEOTIDE SEQUENCE [LARGE SCALE GENOMIC DNA]</scope>
    <source>
        <strain evidence="2 3">CBS 650.93</strain>
    </source>
</reference>